<dbReference type="Pfam" id="PF01734">
    <property type="entry name" value="Patatin"/>
    <property type="match status" value="1"/>
</dbReference>
<evidence type="ECO:0000313" key="7">
    <source>
        <dbReference type="Proteomes" id="UP000298009"/>
    </source>
</evidence>
<organism evidence="6 7">
    <name type="scientific">Leptospira noumeaensis</name>
    <dbReference type="NCBI Taxonomy" id="2484964"/>
    <lineage>
        <taxon>Bacteria</taxon>
        <taxon>Pseudomonadati</taxon>
        <taxon>Spirochaetota</taxon>
        <taxon>Spirochaetia</taxon>
        <taxon>Leptospirales</taxon>
        <taxon>Leptospiraceae</taxon>
        <taxon>Leptospira</taxon>
    </lineage>
</organism>
<dbReference type="InterPro" id="IPR016035">
    <property type="entry name" value="Acyl_Trfase/lysoPLipase"/>
</dbReference>
<evidence type="ECO:0000256" key="1">
    <source>
        <dbReference type="ARBA" id="ARBA00022801"/>
    </source>
</evidence>
<proteinExistence type="predicted"/>
<evidence type="ECO:0000256" key="4">
    <source>
        <dbReference type="PROSITE-ProRule" id="PRU01161"/>
    </source>
</evidence>
<feature type="short sequence motif" description="DGA/G" evidence="4">
    <location>
        <begin position="163"/>
        <end position="165"/>
    </location>
</feature>
<accession>A0A4R9IF99</accession>
<dbReference type="InterPro" id="IPR002641">
    <property type="entry name" value="PNPLA_dom"/>
</dbReference>
<keyword evidence="7" id="KW-1185">Reference proteome</keyword>
<dbReference type="SUPFAM" id="SSF52151">
    <property type="entry name" value="FabD/lysophospholipase-like"/>
    <property type="match status" value="1"/>
</dbReference>
<evidence type="ECO:0000313" key="6">
    <source>
        <dbReference type="EMBL" id="TGK86881.1"/>
    </source>
</evidence>
<dbReference type="GO" id="GO:0016042">
    <property type="term" value="P:lipid catabolic process"/>
    <property type="evidence" value="ECO:0007669"/>
    <property type="project" value="UniProtKB-UniRule"/>
</dbReference>
<reference evidence="6" key="1">
    <citation type="journal article" date="2019" name="PLoS Negl. Trop. Dis.">
        <title>Revisiting the worldwide diversity of Leptospira species in the environment.</title>
        <authorList>
            <person name="Vincent A.T."/>
            <person name="Schiettekatte O."/>
            <person name="Bourhy P."/>
            <person name="Veyrier F.J."/>
            <person name="Picardeau M."/>
        </authorList>
    </citation>
    <scope>NUCLEOTIDE SEQUENCE [LARGE SCALE GENOMIC DNA]</scope>
    <source>
        <strain evidence="6">201800287</strain>
    </source>
</reference>
<dbReference type="GO" id="GO:0016787">
    <property type="term" value="F:hydrolase activity"/>
    <property type="evidence" value="ECO:0007669"/>
    <property type="project" value="UniProtKB-UniRule"/>
</dbReference>
<dbReference type="CDD" id="cd07209">
    <property type="entry name" value="Pat_hypo_Ecoli_Z1214_like"/>
    <property type="match status" value="1"/>
</dbReference>
<dbReference type="AlphaFoldDB" id="A0A4R9IF99"/>
<feature type="active site" description="Nucleophile" evidence="4">
    <location>
        <position position="40"/>
    </location>
</feature>
<evidence type="ECO:0000256" key="3">
    <source>
        <dbReference type="ARBA" id="ARBA00023098"/>
    </source>
</evidence>
<dbReference type="PANTHER" id="PTHR14226">
    <property type="entry name" value="NEUROPATHY TARGET ESTERASE/SWISS CHEESE D.MELANOGASTER"/>
    <property type="match status" value="1"/>
</dbReference>
<keyword evidence="1 4" id="KW-0378">Hydrolase</keyword>
<evidence type="ECO:0000259" key="5">
    <source>
        <dbReference type="PROSITE" id="PS51635"/>
    </source>
</evidence>
<comment type="caution">
    <text evidence="6">The sequence shown here is derived from an EMBL/GenBank/DDBJ whole genome shotgun (WGS) entry which is preliminary data.</text>
</comment>
<dbReference type="Proteomes" id="UP000298009">
    <property type="component" value="Unassembled WGS sequence"/>
</dbReference>
<dbReference type="PROSITE" id="PS51635">
    <property type="entry name" value="PNPLA"/>
    <property type="match status" value="1"/>
</dbReference>
<evidence type="ECO:0000256" key="2">
    <source>
        <dbReference type="ARBA" id="ARBA00022963"/>
    </source>
</evidence>
<keyword evidence="3 4" id="KW-0443">Lipid metabolism</keyword>
<feature type="active site" description="Proton acceptor" evidence="4">
    <location>
        <position position="163"/>
    </location>
</feature>
<keyword evidence="2 4" id="KW-0442">Lipid degradation</keyword>
<sequence length="299" mass="33793">MAKKRALVLSGGGARGAYQAGVLRYLEEIHWKPDIICGTSVGAINACAIGSGMNSSRLSELWLRLNQKNIMRYSVWNMLKGLFRRKYYPLVETYPLKKFIHENMDFTALNESKTKVIISAVNILTSELKFFENPSLRIEHILASSAIPMIFPWQVIDGEPYWDGGVMANTPILPALTHEASEIVVVLLSPVGGVQMMETPETKDEALERLFELYLLGSYRSVEQGFEYRKAVMQGLTPIENFLLGLRTQFKNAKVSVIAPKRMLGLVSILNFKKEQAEILLRHGYEDAKEYFTLNQSPK</sequence>
<dbReference type="EMBL" id="RQFK01000011">
    <property type="protein sequence ID" value="TGK86881.1"/>
    <property type="molecule type" value="Genomic_DNA"/>
</dbReference>
<feature type="domain" description="PNPLA" evidence="5">
    <location>
        <begin position="7"/>
        <end position="176"/>
    </location>
</feature>
<dbReference type="RefSeq" id="WP_135600498.1">
    <property type="nucleotide sequence ID" value="NZ_RQFK01000011.1"/>
</dbReference>
<dbReference type="PANTHER" id="PTHR14226:SF57">
    <property type="entry name" value="BLR7027 PROTEIN"/>
    <property type="match status" value="1"/>
</dbReference>
<name>A0A4R9IF99_9LEPT</name>
<feature type="short sequence motif" description="GXSXG" evidence="4">
    <location>
        <begin position="38"/>
        <end position="42"/>
    </location>
</feature>
<feature type="short sequence motif" description="GXGXXG" evidence="4">
    <location>
        <begin position="11"/>
        <end position="16"/>
    </location>
</feature>
<protein>
    <submittedName>
        <fullName evidence="6">Patatin-like phospholipase family protein</fullName>
    </submittedName>
</protein>
<dbReference type="Gene3D" id="3.40.1090.10">
    <property type="entry name" value="Cytosolic phospholipase A2 catalytic domain"/>
    <property type="match status" value="1"/>
</dbReference>
<dbReference type="OrthoDB" id="9770965at2"/>
<dbReference type="InterPro" id="IPR050301">
    <property type="entry name" value="NTE"/>
</dbReference>
<gene>
    <name evidence="6" type="ORF">EHQ24_04590</name>
</gene>